<keyword evidence="1" id="KW-1133">Transmembrane helix</keyword>
<name>C4GGS4_9NEIS</name>
<evidence type="ECO:0000256" key="1">
    <source>
        <dbReference type="SAM" id="Phobius"/>
    </source>
</evidence>
<feature type="transmembrane region" description="Helical" evidence="1">
    <location>
        <begin position="32"/>
        <end position="50"/>
    </location>
</feature>
<evidence type="ECO:0000313" key="2">
    <source>
        <dbReference type="EMBL" id="EEP69429.1"/>
    </source>
</evidence>
<gene>
    <name evidence="2" type="ORF">GCWU000324_01343</name>
</gene>
<reference evidence="2" key="1">
    <citation type="submission" date="2009-04" db="EMBL/GenBank/DDBJ databases">
        <authorList>
            <person name="Weinstock G."/>
            <person name="Sodergren E."/>
            <person name="Clifton S."/>
            <person name="Fulton L."/>
            <person name="Fulton B."/>
            <person name="Courtney L."/>
            <person name="Fronick C."/>
            <person name="Harrison M."/>
            <person name="Strong C."/>
            <person name="Farmer C."/>
            <person name="Delahaunty K."/>
            <person name="Markovic C."/>
            <person name="Hall O."/>
            <person name="Minx P."/>
            <person name="Tomlinson C."/>
            <person name="Mitreva M."/>
            <person name="Nelson J."/>
            <person name="Hou S."/>
            <person name="Wollam A."/>
            <person name="Pepin K.H."/>
            <person name="Johnson M."/>
            <person name="Bhonagiri V."/>
            <person name="Nash W.E."/>
            <person name="Warren W."/>
            <person name="Chinwalla A."/>
            <person name="Mardis E.R."/>
            <person name="Wilson R.K."/>
        </authorList>
    </citation>
    <scope>NUCLEOTIDE SEQUENCE [LARGE SCALE GENOMIC DNA]</scope>
    <source>
        <strain evidence="2">ATCC 51147</strain>
    </source>
</reference>
<keyword evidence="1" id="KW-0472">Membrane</keyword>
<dbReference type="Proteomes" id="UP000003009">
    <property type="component" value="Unassembled WGS sequence"/>
</dbReference>
<dbReference type="STRING" id="629741.GCWU000324_01343"/>
<comment type="caution">
    <text evidence="2">The sequence shown here is derived from an EMBL/GenBank/DDBJ whole genome shotgun (WGS) entry which is preliminary data.</text>
</comment>
<proteinExistence type="predicted"/>
<dbReference type="HOGENOM" id="CLU_3062451_0_0_4"/>
<keyword evidence="3" id="KW-1185">Reference proteome</keyword>
<dbReference type="AlphaFoldDB" id="C4GGS4"/>
<accession>C4GGS4</accession>
<keyword evidence="1" id="KW-0812">Transmembrane</keyword>
<evidence type="ECO:0000313" key="3">
    <source>
        <dbReference type="Proteomes" id="UP000003009"/>
    </source>
</evidence>
<sequence>MRIGSLKLGERIIKDEKMVVCQKLFQAAYLPLWRIALLLFHLLYNCFPVFRLP</sequence>
<protein>
    <submittedName>
        <fullName evidence="2">Uncharacterized protein</fullName>
    </submittedName>
</protein>
<dbReference type="EMBL" id="ACJW02000002">
    <property type="protein sequence ID" value="EEP69429.1"/>
    <property type="molecule type" value="Genomic_DNA"/>
</dbReference>
<organism evidence="2 3">
    <name type="scientific">Kingella oralis ATCC 51147</name>
    <dbReference type="NCBI Taxonomy" id="629741"/>
    <lineage>
        <taxon>Bacteria</taxon>
        <taxon>Pseudomonadati</taxon>
        <taxon>Pseudomonadota</taxon>
        <taxon>Betaproteobacteria</taxon>
        <taxon>Neisseriales</taxon>
        <taxon>Neisseriaceae</taxon>
        <taxon>Kingella</taxon>
    </lineage>
</organism>